<name>A0ABV8VUB4_9BACI</name>
<dbReference type="RefSeq" id="WP_390196796.1">
    <property type="nucleotide sequence ID" value="NZ_JBHSDV010000001.1"/>
</dbReference>
<accession>A0ABV8VUB4</accession>
<reference evidence="3" key="1">
    <citation type="journal article" date="2019" name="Int. J. Syst. Evol. Microbiol.">
        <title>The Global Catalogue of Microorganisms (GCM) 10K type strain sequencing project: providing services to taxonomists for standard genome sequencing and annotation.</title>
        <authorList>
            <consortium name="The Broad Institute Genomics Platform"/>
            <consortium name="The Broad Institute Genome Sequencing Center for Infectious Disease"/>
            <person name="Wu L."/>
            <person name="Ma J."/>
        </authorList>
    </citation>
    <scope>NUCLEOTIDE SEQUENCE [LARGE SCALE GENOMIC DNA]</scope>
    <source>
        <strain evidence="3">KACC 14058</strain>
    </source>
</reference>
<evidence type="ECO:0000256" key="1">
    <source>
        <dbReference type="SAM" id="Phobius"/>
    </source>
</evidence>
<keyword evidence="3" id="KW-1185">Reference proteome</keyword>
<organism evidence="2 3">
    <name type="scientific">Gracilibacillus marinus</name>
    <dbReference type="NCBI Taxonomy" id="630535"/>
    <lineage>
        <taxon>Bacteria</taxon>
        <taxon>Bacillati</taxon>
        <taxon>Bacillota</taxon>
        <taxon>Bacilli</taxon>
        <taxon>Bacillales</taxon>
        <taxon>Bacillaceae</taxon>
        <taxon>Gracilibacillus</taxon>
    </lineage>
</organism>
<gene>
    <name evidence="2" type="ORF">ACFOZ1_05390</name>
</gene>
<keyword evidence="1" id="KW-1133">Transmembrane helix</keyword>
<evidence type="ECO:0000313" key="2">
    <source>
        <dbReference type="EMBL" id="MFC4387241.1"/>
    </source>
</evidence>
<protein>
    <submittedName>
        <fullName evidence="2">Uncharacterized protein</fullName>
    </submittedName>
</protein>
<keyword evidence="1" id="KW-0812">Transmembrane</keyword>
<proteinExistence type="predicted"/>
<dbReference type="Proteomes" id="UP001595880">
    <property type="component" value="Unassembled WGS sequence"/>
</dbReference>
<sequence>MRKKVLIVTLVIITISIGVYLFSIFNHQPVLEKTVIFKEEYNDYIIHIRIEAVNKEQFQVLRSLEYIGQEKLSIKHRTPLTAITMDKDNPVFTGSHRNRLLLPGYHYHPQDPLVYDNLTEGKHIIYVHTQFDDGEEIVNIKTKGEVYFE</sequence>
<feature type="transmembrane region" description="Helical" evidence="1">
    <location>
        <begin position="5"/>
        <end position="25"/>
    </location>
</feature>
<comment type="caution">
    <text evidence="2">The sequence shown here is derived from an EMBL/GenBank/DDBJ whole genome shotgun (WGS) entry which is preliminary data.</text>
</comment>
<evidence type="ECO:0000313" key="3">
    <source>
        <dbReference type="Proteomes" id="UP001595880"/>
    </source>
</evidence>
<dbReference type="EMBL" id="JBHSDV010000001">
    <property type="protein sequence ID" value="MFC4387241.1"/>
    <property type="molecule type" value="Genomic_DNA"/>
</dbReference>
<keyword evidence="1" id="KW-0472">Membrane</keyword>